<sequence>LASLSCSTSVIATSESTVRLFALEALAGYLPFAEVDSLVLAAAVGGVTVVSKLLFVFRILALVFGGAAPVATA</sequence>
<accession>A0A699SX22</accession>
<evidence type="ECO:0000256" key="1">
    <source>
        <dbReference type="SAM" id="Phobius"/>
    </source>
</evidence>
<organism evidence="2">
    <name type="scientific">Tanacetum cinerariifolium</name>
    <name type="common">Dalmatian daisy</name>
    <name type="synonym">Chrysanthemum cinerariifolium</name>
    <dbReference type="NCBI Taxonomy" id="118510"/>
    <lineage>
        <taxon>Eukaryota</taxon>
        <taxon>Viridiplantae</taxon>
        <taxon>Streptophyta</taxon>
        <taxon>Embryophyta</taxon>
        <taxon>Tracheophyta</taxon>
        <taxon>Spermatophyta</taxon>
        <taxon>Magnoliopsida</taxon>
        <taxon>eudicotyledons</taxon>
        <taxon>Gunneridae</taxon>
        <taxon>Pentapetalae</taxon>
        <taxon>asterids</taxon>
        <taxon>campanulids</taxon>
        <taxon>Asterales</taxon>
        <taxon>Asteraceae</taxon>
        <taxon>Asteroideae</taxon>
        <taxon>Anthemideae</taxon>
        <taxon>Anthemidinae</taxon>
        <taxon>Tanacetum</taxon>
    </lineage>
</organism>
<reference evidence="2" key="1">
    <citation type="journal article" date="2019" name="Sci. Rep.">
        <title>Draft genome of Tanacetum cinerariifolium, the natural source of mosquito coil.</title>
        <authorList>
            <person name="Yamashiro T."/>
            <person name="Shiraishi A."/>
            <person name="Satake H."/>
            <person name="Nakayama K."/>
        </authorList>
    </citation>
    <scope>NUCLEOTIDE SEQUENCE</scope>
</reference>
<keyword evidence="1" id="KW-0472">Membrane</keyword>
<feature type="non-terminal residue" evidence="2">
    <location>
        <position position="1"/>
    </location>
</feature>
<proteinExistence type="predicted"/>
<keyword evidence="1" id="KW-0812">Transmembrane</keyword>
<gene>
    <name evidence="2" type="ORF">Tci_874634</name>
</gene>
<dbReference type="EMBL" id="BKCJ011199530">
    <property type="protein sequence ID" value="GFD02665.1"/>
    <property type="molecule type" value="Genomic_DNA"/>
</dbReference>
<evidence type="ECO:0000313" key="2">
    <source>
        <dbReference type="EMBL" id="GFD02665.1"/>
    </source>
</evidence>
<dbReference type="AlphaFoldDB" id="A0A699SX22"/>
<protein>
    <submittedName>
        <fullName evidence="2">Uncharacterized protein</fullName>
    </submittedName>
</protein>
<comment type="caution">
    <text evidence="2">The sequence shown here is derived from an EMBL/GenBank/DDBJ whole genome shotgun (WGS) entry which is preliminary data.</text>
</comment>
<feature type="transmembrane region" description="Helical" evidence="1">
    <location>
        <begin position="38"/>
        <end position="57"/>
    </location>
</feature>
<keyword evidence="1" id="KW-1133">Transmembrane helix</keyword>
<name>A0A699SX22_TANCI</name>